<dbReference type="CDD" id="cd06259">
    <property type="entry name" value="YdcF-like"/>
    <property type="match status" value="1"/>
</dbReference>
<dbReference type="InterPro" id="IPR003848">
    <property type="entry name" value="DUF218"/>
</dbReference>
<evidence type="ECO:0000256" key="5">
    <source>
        <dbReference type="ARBA" id="ARBA00022989"/>
    </source>
</evidence>
<proteinExistence type="predicted"/>
<evidence type="ECO:0000256" key="2">
    <source>
        <dbReference type="ARBA" id="ARBA00022475"/>
    </source>
</evidence>
<dbReference type="PANTHER" id="PTHR30336">
    <property type="entry name" value="INNER MEMBRANE PROTEIN, PROBABLE PERMEASE"/>
    <property type="match status" value="1"/>
</dbReference>
<keyword evidence="4" id="KW-0812">Transmembrane</keyword>
<keyword evidence="5" id="KW-1133">Transmembrane helix</keyword>
<evidence type="ECO:0000256" key="3">
    <source>
        <dbReference type="ARBA" id="ARBA00022519"/>
    </source>
</evidence>
<reference evidence="9 10" key="2">
    <citation type="submission" date="2016-02" db="EMBL/GenBank/DDBJ databases">
        <authorList>
            <person name="Wen L."/>
            <person name="He K."/>
            <person name="Yang H."/>
        </authorList>
    </citation>
    <scope>NUCLEOTIDE SEQUENCE [LARGE SCALE GENOMIC DNA]</scope>
    <source>
        <strain evidence="9 10">AGD 8-3</strain>
    </source>
</reference>
<name>A0A0X8HGJ1_9GAMM</name>
<dbReference type="InterPro" id="IPR051599">
    <property type="entry name" value="Cell_Envelope_Assoc"/>
</dbReference>
<protein>
    <submittedName>
        <fullName evidence="9">Vancomycin high temperature exclusion protein</fullName>
    </submittedName>
</protein>
<dbReference type="Pfam" id="PF02698">
    <property type="entry name" value="DUF218"/>
    <property type="match status" value="1"/>
</dbReference>
<dbReference type="Proteomes" id="UP000063387">
    <property type="component" value="Chromosome"/>
</dbReference>
<keyword evidence="3" id="KW-0997">Cell inner membrane</keyword>
<dbReference type="OrthoDB" id="9782395at2"/>
<organism evidence="9 10">
    <name type="scientific">Halomonas chromatireducens</name>
    <dbReference type="NCBI Taxonomy" id="507626"/>
    <lineage>
        <taxon>Bacteria</taxon>
        <taxon>Pseudomonadati</taxon>
        <taxon>Pseudomonadota</taxon>
        <taxon>Gammaproteobacteria</taxon>
        <taxon>Oceanospirillales</taxon>
        <taxon>Halomonadaceae</taxon>
        <taxon>Halomonas</taxon>
    </lineage>
</organism>
<dbReference type="KEGG" id="hco:LOKO_03118"/>
<evidence type="ECO:0000256" key="4">
    <source>
        <dbReference type="ARBA" id="ARBA00022692"/>
    </source>
</evidence>
<dbReference type="AlphaFoldDB" id="A0A0X8HGJ1"/>
<keyword evidence="10" id="KW-1185">Reference proteome</keyword>
<evidence type="ECO:0000256" key="7">
    <source>
        <dbReference type="ARBA" id="ARBA00037355"/>
    </source>
</evidence>
<feature type="domain" description="DUF218" evidence="8">
    <location>
        <begin position="55"/>
        <end position="193"/>
    </location>
</feature>
<comment type="function">
    <text evidence="7">Participates in the barrier function of the cell envelope.</text>
</comment>
<keyword evidence="6" id="KW-0472">Membrane</keyword>
<evidence type="ECO:0000259" key="8">
    <source>
        <dbReference type="Pfam" id="PF02698"/>
    </source>
</evidence>
<evidence type="ECO:0000256" key="6">
    <source>
        <dbReference type="ARBA" id="ARBA00023136"/>
    </source>
</evidence>
<reference evidence="9 10" key="1">
    <citation type="journal article" date="2016" name="Genome Announc.">
        <title>Draft Genome Sequence of 'Halomonas chromatireducens' Strain AGD 8-3, a Haloalkaliphilic Chromate- and Selenite-Reducing Gammaproteobacterium.</title>
        <authorList>
            <person name="Sharko F.S."/>
            <person name="Shapovalova A.A."/>
            <person name="Tsygankova S.V."/>
            <person name="Komova A.V."/>
            <person name="Boulygina E.S."/>
            <person name="Teslyuk A.B."/>
            <person name="Gotovtsev P.M."/>
            <person name="Namsaraev Z.B."/>
            <person name="Khijniak T.V."/>
            <person name="Nedoluzhko A.V."/>
            <person name="Vasilov R.G."/>
        </authorList>
    </citation>
    <scope>NUCLEOTIDE SEQUENCE [LARGE SCALE GENOMIC DNA]</scope>
    <source>
        <strain evidence="9 10">AGD 8-3</strain>
    </source>
</reference>
<comment type="subcellular location">
    <subcellularLocation>
        <location evidence="1">Cell inner membrane</location>
        <topology evidence="1">Single-pass membrane protein</topology>
    </subcellularLocation>
</comment>
<evidence type="ECO:0000313" key="9">
    <source>
        <dbReference type="EMBL" id="AMD02165.1"/>
    </source>
</evidence>
<dbReference type="STRING" id="507626.LOKO_03118"/>
<dbReference type="RefSeq" id="WP_066451317.1">
    <property type="nucleotide sequence ID" value="NZ_CP014226.1"/>
</dbReference>
<dbReference type="PANTHER" id="PTHR30336:SF0">
    <property type="entry name" value="PROTEIN SANA"/>
    <property type="match status" value="1"/>
</dbReference>
<sequence>MVALLWKVFKILLMALGAALLLASLLFLGANAWVLAQTQARIQHSLPLCGPEQVGIVFGTSHWTRSGVRNPHFDARINAASRLIRLGRVEHLLLSGDNRTRYYNEPVTMWRDLRGQHVRHEDMTLDYAGFSTFDTLARARDVFGVEQALLVTQSWHLPRALFIADALGVEAVGCAAPERPVAGLWRLQVREWLARASTVGDLYLWGREPYFLGPVEPLEIAPQIWNAIMIDGTLNGVGSDGDEPGE</sequence>
<gene>
    <name evidence="9" type="ORF">LOKO_03118</name>
</gene>
<accession>A0A0X8HGJ1</accession>
<evidence type="ECO:0000313" key="10">
    <source>
        <dbReference type="Proteomes" id="UP000063387"/>
    </source>
</evidence>
<dbReference type="GO" id="GO:0005886">
    <property type="term" value="C:plasma membrane"/>
    <property type="evidence" value="ECO:0007669"/>
    <property type="project" value="UniProtKB-SubCell"/>
</dbReference>
<dbReference type="PATRIC" id="fig|507626.3.peg.3113"/>
<dbReference type="EMBL" id="CP014226">
    <property type="protein sequence ID" value="AMD02165.1"/>
    <property type="molecule type" value="Genomic_DNA"/>
</dbReference>
<keyword evidence="2" id="KW-1003">Cell membrane</keyword>
<evidence type="ECO:0000256" key="1">
    <source>
        <dbReference type="ARBA" id="ARBA00004377"/>
    </source>
</evidence>